<keyword evidence="12" id="KW-1185">Reference proteome</keyword>
<comment type="subcellular location">
    <subcellularLocation>
        <location evidence="1">Membrane</location>
        <topology evidence="1">Multi-pass membrane protein</topology>
    </subcellularLocation>
</comment>
<dbReference type="EMBL" id="WTPW01000174">
    <property type="protein sequence ID" value="KAF0539122.1"/>
    <property type="molecule type" value="Genomic_DNA"/>
</dbReference>
<evidence type="ECO:0000256" key="3">
    <source>
        <dbReference type="ARBA" id="ARBA00007282"/>
    </source>
</evidence>
<keyword evidence="4" id="KW-0808">Transferase</keyword>
<feature type="transmembrane region" description="Helical" evidence="8">
    <location>
        <begin position="37"/>
        <end position="56"/>
    </location>
</feature>
<evidence type="ECO:0000259" key="10">
    <source>
        <dbReference type="Pfam" id="PF13813"/>
    </source>
</evidence>
<dbReference type="OrthoDB" id="1077582at2759"/>
<evidence type="ECO:0000256" key="2">
    <source>
        <dbReference type="ARBA" id="ARBA00005179"/>
    </source>
</evidence>
<feature type="transmembrane region" description="Helical" evidence="8">
    <location>
        <begin position="393"/>
        <end position="410"/>
    </location>
</feature>
<name>A0A8H4AWA3_GIGMA</name>
<dbReference type="GO" id="GO:0008374">
    <property type="term" value="F:O-acyltransferase activity"/>
    <property type="evidence" value="ECO:0007669"/>
    <property type="project" value="InterPro"/>
</dbReference>
<sequence length="440" mass="52606">MRKSLNHLILVLISFLSVVKCADLKVQLSNFPPSLSPQVYVSIFFIPLFVFISLSFKPVTSKFRIYILYLIIIIQILIPLLYHGIYPAPFNFQISVFAILFVFKMLMWMKKNQYLVDGPSFISSLFNWRPHALTIPDKNNYQVYIESITHKELNLYIIKRTILMFGKFLFFDFLIEFLLDNEPEIPEKLYILRIFDYFVTGHQIIPLYNFFYCNIYLLLTYFSFSFGWDVQIILFGIILNFLLFIKNNGKQREENKSYITHIKEWLILTIFYTKPLIDKPYLSTSPRDFWSNRWHSIYRECFRELFYLPVRNFFKFNRTFGFILGILSVYLISGILHDYIDFVSFDYSKGYSIGDPTLFFLFHGLFLILWELFESKILGRGRNVKDNLAIKMFKILIFLSVLSLTAPWYAEPLIRVRYIEANNTKRVFSKLIEKYANWKM</sequence>
<feature type="transmembrane region" description="Helical" evidence="8">
    <location>
        <begin position="215"/>
        <end position="245"/>
    </location>
</feature>
<gene>
    <name evidence="11" type="ORF">F8M41_007285</name>
</gene>
<evidence type="ECO:0000256" key="9">
    <source>
        <dbReference type="SAM" id="SignalP"/>
    </source>
</evidence>
<comment type="caution">
    <text evidence="11">The sequence shown here is derived from an EMBL/GenBank/DDBJ whole genome shotgun (WGS) entry which is preliminary data.</text>
</comment>
<evidence type="ECO:0000313" key="11">
    <source>
        <dbReference type="EMBL" id="KAF0539122.1"/>
    </source>
</evidence>
<dbReference type="Proteomes" id="UP000439903">
    <property type="component" value="Unassembled WGS sequence"/>
</dbReference>
<dbReference type="InterPro" id="IPR032805">
    <property type="entry name" value="Wax_synthase_dom"/>
</dbReference>
<feature type="transmembrane region" description="Helical" evidence="8">
    <location>
        <begin position="88"/>
        <end position="106"/>
    </location>
</feature>
<keyword evidence="6 8" id="KW-1133">Transmembrane helix</keyword>
<feature type="chain" id="PRO_5034163933" evidence="9">
    <location>
        <begin position="22"/>
        <end position="440"/>
    </location>
</feature>
<dbReference type="GO" id="GO:0016020">
    <property type="term" value="C:membrane"/>
    <property type="evidence" value="ECO:0007669"/>
    <property type="project" value="UniProtKB-SubCell"/>
</dbReference>
<feature type="transmembrane region" description="Helical" evidence="8">
    <location>
        <begin position="63"/>
        <end position="82"/>
    </location>
</feature>
<accession>A0A8H4AWA3</accession>
<feature type="domain" description="Wax synthase" evidence="10">
    <location>
        <begin position="274"/>
        <end position="360"/>
    </location>
</feature>
<dbReference type="PANTHER" id="PTHR31595">
    <property type="entry name" value="LONG-CHAIN-ALCOHOL O-FATTY-ACYLTRANSFERASE 3-RELATED"/>
    <property type="match status" value="1"/>
</dbReference>
<dbReference type="Pfam" id="PF13813">
    <property type="entry name" value="MBOAT_2"/>
    <property type="match status" value="1"/>
</dbReference>
<keyword evidence="5 8" id="KW-0812">Transmembrane</keyword>
<evidence type="ECO:0000256" key="5">
    <source>
        <dbReference type="ARBA" id="ARBA00022692"/>
    </source>
</evidence>
<reference evidence="11 12" key="1">
    <citation type="journal article" date="2019" name="Environ. Microbiol.">
        <title>At the nexus of three kingdoms: the genome of the mycorrhizal fungus Gigaspora margarita provides insights into plant, endobacterial and fungal interactions.</title>
        <authorList>
            <person name="Venice F."/>
            <person name="Ghignone S."/>
            <person name="Salvioli di Fossalunga A."/>
            <person name="Amselem J."/>
            <person name="Novero M."/>
            <person name="Xianan X."/>
            <person name="Sedzielewska Toro K."/>
            <person name="Morin E."/>
            <person name="Lipzen A."/>
            <person name="Grigoriev I.V."/>
            <person name="Henrissat B."/>
            <person name="Martin F.M."/>
            <person name="Bonfante P."/>
        </authorList>
    </citation>
    <scope>NUCLEOTIDE SEQUENCE [LARGE SCALE GENOMIC DNA]</scope>
    <source>
        <strain evidence="11 12">BEG34</strain>
    </source>
</reference>
<keyword evidence="9" id="KW-0732">Signal</keyword>
<evidence type="ECO:0000256" key="1">
    <source>
        <dbReference type="ARBA" id="ARBA00004141"/>
    </source>
</evidence>
<comment type="pathway">
    <text evidence="2">Secondary metabolite biosynthesis.</text>
</comment>
<comment type="similarity">
    <text evidence="3">Belongs to the wax synthase family.</text>
</comment>
<dbReference type="GO" id="GO:0006629">
    <property type="term" value="P:lipid metabolic process"/>
    <property type="evidence" value="ECO:0007669"/>
    <property type="project" value="InterPro"/>
</dbReference>
<keyword evidence="7 8" id="KW-0472">Membrane</keyword>
<proteinExistence type="inferred from homology"/>
<dbReference type="InterPro" id="IPR044851">
    <property type="entry name" value="Wax_synthase"/>
</dbReference>
<dbReference type="AlphaFoldDB" id="A0A8H4AWA3"/>
<feature type="signal peptide" evidence="9">
    <location>
        <begin position="1"/>
        <end position="21"/>
    </location>
</feature>
<evidence type="ECO:0000256" key="7">
    <source>
        <dbReference type="ARBA" id="ARBA00023136"/>
    </source>
</evidence>
<evidence type="ECO:0000256" key="6">
    <source>
        <dbReference type="ARBA" id="ARBA00022989"/>
    </source>
</evidence>
<evidence type="ECO:0000256" key="4">
    <source>
        <dbReference type="ARBA" id="ARBA00022679"/>
    </source>
</evidence>
<dbReference type="PANTHER" id="PTHR31595:SF57">
    <property type="entry name" value="OS04G0481900 PROTEIN"/>
    <property type="match status" value="1"/>
</dbReference>
<feature type="transmembrane region" description="Helical" evidence="8">
    <location>
        <begin position="356"/>
        <end position="373"/>
    </location>
</feature>
<evidence type="ECO:0000313" key="12">
    <source>
        <dbReference type="Proteomes" id="UP000439903"/>
    </source>
</evidence>
<feature type="transmembrane region" description="Helical" evidence="8">
    <location>
        <begin position="319"/>
        <end position="336"/>
    </location>
</feature>
<organism evidence="11 12">
    <name type="scientific">Gigaspora margarita</name>
    <dbReference type="NCBI Taxonomy" id="4874"/>
    <lineage>
        <taxon>Eukaryota</taxon>
        <taxon>Fungi</taxon>
        <taxon>Fungi incertae sedis</taxon>
        <taxon>Mucoromycota</taxon>
        <taxon>Glomeromycotina</taxon>
        <taxon>Glomeromycetes</taxon>
        <taxon>Diversisporales</taxon>
        <taxon>Gigasporaceae</taxon>
        <taxon>Gigaspora</taxon>
    </lineage>
</organism>
<protein>
    <submittedName>
        <fullName evidence="11">Toxin biosynthesis protein</fullName>
    </submittedName>
</protein>
<evidence type="ECO:0000256" key="8">
    <source>
        <dbReference type="SAM" id="Phobius"/>
    </source>
</evidence>